<proteinExistence type="predicted"/>
<gene>
    <name evidence="1" type="ORF">GGQ99_005068</name>
</gene>
<evidence type="ECO:0000313" key="2">
    <source>
        <dbReference type="Proteomes" id="UP000539538"/>
    </source>
</evidence>
<accession>A0ABR6L902</accession>
<comment type="caution">
    <text evidence="1">The sequence shown here is derived from an EMBL/GenBank/DDBJ whole genome shotgun (WGS) entry which is preliminary data.</text>
</comment>
<name>A0ABR6L902_9HYPH</name>
<keyword evidence="2" id="KW-1185">Reference proteome</keyword>
<dbReference type="EMBL" id="JACHOT010000011">
    <property type="protein sequence ID" value="MBB4653283.1"/>
    <property type="molecule type" value="Genomic_DNA"/>
</dbReference>
<dbReference type="Proteomes" id="UP000539538">
    <property type="component" value="Unassembled WGS sequence"/>
</dbReference>
<sequence>MADLRELIEAHRSAVMADEANFDDDGNPVDAEAAELSLEAEQGAYRSLVLASCSNADEVQSKLDYFLNGSVGLRTSLLDCLIDETYCGGEDEPNLVLPFLRSLVVVDGGVQ</sequence>
<organism evidence="1 2">
    <name type="scientific">Aminobacter niigataensis</name>
    <dbReference type="NCBI Taxonomy" id="83265"/>
    <lineage>
        <taxon>Bacteria</taxon>
        <taxon>Pseudomonadati</taxon>
        <taxon>Pseudomonadota</taxon>
        <taxon>Alphaproteobacteria</taxon>
        <taxon>Hyphomicrobiales</taxon>
        <taxon>Phyllobacteriaceae</taxon>
        <taxon>Aminobacter</taxon>
    </lineage>
</organism>
<dbReference type="RefSeq" id="WP_183264626.1">
    <property type="nucleotide sequence ID" value="NZ_BAAAVZ010000020.1"/>
</dbReference>
<reference evidence="1 2" key="1">
    <citation type="submission" date="2020-08" db="EMBL/GenBank/DDBJ databases">
        <title>Genomic Encyclopedia of Type Strains, Phase IV (KMG-IV): sequencing the most valuable type-strain genomes for metagenomic binning, comparative biology and taxonomic classification.</title>
        <authorList>
            <person name="Goeker M."/>
        </authorList>
    </citation>
    <scope>NUCLEOTIDE SEQUENCE [LARGE SCALE GENOMIC DNA]</scope>
    <source>
        <strain evidence="1 2">DSM 7050</strain>
    </source>
</reference>
<protein>
    <submittedName>
        <fullName evidence="1">Uncharacterized protein</fullName>
    </submittedName>
</protein>
<evidence type="ECO:0000313" key="1">
    <source>
        <dbReference type="EMBL" id="MBB4653283.1"/>
    </source>
</evidence>